<dbReference type="Proteomes" id="UP000191522">
    <property type="component" value="Unassembled WGS sequence"/>
</dbReference>
<protein>
    <recommendedName>
        <fullName evidence="10">Histidine kinase</fullName>
    </recommendedName>
</protein>
<evidence type="ECO:0000259" key="6">
    <source>
        <dbReference type="PROSITE" id="PS50109"/>
    </source>
</evidence>
<dbReference type="EMBL" id="MDYL01000014">
    <property type="protein sequence ID" value="OQD73549.1"/>
    <property type="molecule type" value="Genomic_DNA"/>
</dbReference>
<dbReference type="PANTHER" id="PTHR43719:SF11">
    <property type="entry name" value="HISTIDINE KINASE_RESPONSE REGULATOR, PUTATIVE-RELATED"/>
    <property type="match status" value="1"/>
</dbReference>
<feature type="compositionally biased region" description="Polar residues" evidence="5">
    <location>
        <begin position="328"/>
        <end position="339"/>
    </location>
</feature>
<evidence type="ECO:0000256" key="4">
    <source>
        <dbReference type="PROSITE-ProRule" id="PRU00169"/>
    </source>
</evidence>
<feature type="region of interest" description="Disordered" evidence="5">
    <location>
        <begin position="1030"/>
        <end position="1054"/>
    </location>
</feature>
<dbReference type="InterPro" id="IPR029016">
    <property type="entry name" value="GAF-like_dom_sf"/>
</dbReference>
<dbReference type="Gene3D" id="3.30.565.10">
    <property type="entry name" value="Histidine kinase-like ATPase, C-terminal domain"/>
    <property type="match status" value="1"/>
</dbReference>
<evidence type="ECO:0000256" key="2">
    <source>
        <dbReference type="ARBA" id="ARBA00022679"/>
    </source>
</evidence>
<dbReference type="InterPro" id="IPR003018">
    <property type="entry name" value="GAF"/>
</dbReference>
<dbReference type="SUPFAM" id="SSF52172">
    <property type="entry name" value="CheY-like"/>
    <property type="match status" value="1"/>
</dbReference>
<dbReference type="CDD" id="cd17546">
    <property type="entry name" value="REC_hyHK_CKI1_RcsC-like"/>
    <property type="match status" value="1"/>
</dbReference>
<organism evidence="8 9">
    <name type="scientific">Penicillium decumbens</name>
    <dbReference type="NCBI Taxonomy" id="69771"/>
    <lineage>
        <taxon>Eukaryota</taxon>
        <taxon>Fungi</taxon>
        <taxon>Dikarya</taxon>
        <taxon>Ascomycota</taxon>
        <taxon>Pezizomycotina</taxon>
        <taxon>Eurotiomycetes</taxon>
        <taxon>Eurotiomycetidae</taxon>
        <taxon>Eurotiales</taxon>
        <taxon>Aspergillaceae</taxon>
        <taxon>Penicillium</taxon>
    </lineage>
</organism>
<dbReference type="InterPro" id="IPR036890">
    <property type="entry name" value="HATPase_C_sf"/>
</dbReference>
<feature type="modified residue" description="4-aspartylphosphate" evidence="4">
    <location>
        <position position="1130"/>
    </location>
</feature>
<dbReference type="Gene3D" id="3.30.450.40">
    <property type="match status" value="1"/>
</dbReference>
<dbReference type="Gene3D" id="1.10.287.130">
    <property type="match status" value="1"/>
</dbReference>
<keyword evidence="3" id="KW-0418">Kinase</keyword>
<reference evidence="9" key="1">
    <citation type="journal article" date="2017" name="Nat. Microbiol.">
        <title>Global analysis of biosynthetic gene clusters reveals vast potential of secondary metabolite production in Penicillium species.</title>
        <authorList>
            <person name="Nielsen J.C."/>
            <person name="Grijseels S."/>
            <person name="Prigent S."/>
            <person name="Ji B."/>
            <person name="Dainat J."/>
            <person name="Nielsen K.F."/>
            <person name="Frisvad J.C."/>
            <person name="Workman M."/>
            <person name="Nielsen J."/>
        </authorList>
    </citation>
    <scope>NUCLEOTIDE SEQUENCE [LARGE SCALE GENOMIC DNA]</scope>
    <source>
        <strain evidence="9">IBT 11843</strain>
    </source>
</reference>
<dbReference type="GO" id="GO:0000155">
    <property type="term" value="F:phosphorelay sensor kinase activity"/>
    <property type="evidence" value="ECO:0007669"/>
    <property type="project" value="InterPro"/>
</dbReference>
<dbReference type="OMA" id="GQNQHII"/>
<sequence>MNMERPLPNVAFYTPLRDTERERVRELLRYYCAISPPSYSQVVETDAPTGDEQPVSTGIPTDITLAALSQLGVFRTGSNRCFVSIIDGQNQFIISETTKSISLRNKDKHIPGDGVYIGVRALDLVWGVCPHTIKLFTSTDSSSNIDTENVTANRSCYIIRDFTKEDSFKDRPYVREWPHMRFYAEVPLVSAAGYVLGSYCVVDDKPRYNFDDEEVAILQEVSDAITAHLENVRLVHSHRRVESLMKGLTDFVTEHPKFGPTEASKDGHLVPPTLNLPDQRLSGSSGVEFFSKHPGGQSAYNVSMLDNMSSATMVTSSPLFSQEKGSRTTDLSSSHSNLSDRPMVMSPGEEKSLHEVLNAGRVSPAEARRKRSLQESPTDSAPISERIAMILDRASVLLRESMDLDGVAFLDASRSNSSFKSPDDPKSWEPFPYTADTGVQVASGSSPFSLTQPENPCDILSCALKFPPGNPEAKCDIEVPEKLLHELMTAFPRGHIFSFEESTVDDHLSHGSGRGVNLGIDSEATQNFSDRLFRYIPEAGSIIFLPLWDWNKSSWLAGTLIWTQKGQRTLGSEELHFFKVFGDSIISEISRIRWATTEKSKFDFISSINHELRSPLHGILASTELLRDTELLPSQKDMVKMIQQSGMNLLDTTDHLLDFCKINNSTLMKNSRPTRGAENDTVGLASEFYLDILVEEVANIIYTGQKAFGRGTDLGQKLSSRIATCESAQQLPSQIDRMSVVIRIEKAHSWKVHSVAGAWRRIVMNLLGNAIKWTKQGFVEISLSQARHHSCPESLLAHLSVTDSGSGIAPDYLKNHIFTPFSQEDSLSEGVGLGLSIVRRLVTSLGGYVAVRSEQGVGTQADVYIPIQCLEPDPGQSSGFPSPIESQSPTTPIHACLVGFNTYPDLQDVPTGILSAEAKRKLSVQSTLADVFVTQLGWNTSLVEYIEKGRSDIVVIEEENVESLSDSKHDFKFLVILSGRVPALGDQLPPNVIRVSQPFGPQKLHQAAQKILKLHAEQPAALTNSMPDIPPTELSAQSVPKMDPTSAPLNGNDEPQATMSEVTSPITLPLRPTNQQPAHVLIVDDNEINLKIMAAFMRKLGCSFDTASNGRIALEKYSTSSQKFDVILMDLSMPVMDGLVSTSKIRQYEDEAGLKRCRVMAVTGVASAPMKQQAFAAGINDYLIKPLSLRLLKTLMNIA</sequence>
<dbReference type="AlphaFoldDB" id="A0A1V6P957"/>
<dbReference type="SUPFAM" id="SSF47384">
    <property type="entry name" value="Homodimeric domain of signal transducing histidine kinase"/>
    <property type="match status" value="1"/>
</dbReference>
<dbReference type="Pfam" id="PF02518">
    <property type="entry name" value="HATPase_c"/>
    <property type="match status" value="1"/>
</dbReference>
<dbReference type="InterPro" id="IPR003594">
    <property type="entry name" value="HATPase_dom"/>
</dbReference>
<evidence type="ECO:0008006" key="10">
    <source>
        <dbReference type="Google" id="ProtNLM"/>
    </source>
</evidence>
<dbReference type="PROSITE" id="PS50110">
    <property type="entry name" value="RESPONSE_REGULATORY"/>
    <property type="match status" value="1"/>
</dbReference>
<feature type="region of interest" description="Disordered" evidence="5">
    <location>
        <begin position="318"/>
        <end position="346"/>
    </location>
</feature>
<dbReference type="OrthoDB" id="303614at2759"/>
<dbReference type="SMART" id="SM00387">
    <property type="entry name" value="HATPase_c"/>
    <property type="match status" value="1"/>
</dbReference>
<dbReference type="CDD" id="cd00082">
    <property type="entry name" value="HisKA"/>
    <property type="match status" value="1"/>
</dbReference>
<dbReference type="SMART" id="SM00448">
    <property type="entry name" value="REC"/>
    <property type="match status" value="1"/>
</dbReference>
<dbReference type="STRING" id="69771.A0A1V6P957"/>
<evidence type="ECO:0000256" key="1">
    <source>
        <dbReference type="ARBA" id="ARBA00022553"/>
    </source>
</evidence>
<feature type="domain" description="Histidine kinase" evidence="6">
    <location>
        <begin position="607"/>
        <end position="869"/>
    </location>
</feature>
<keyword evidence="1 4" id="KW-0597">Phosphoprotein</keyword>
<name>A0A1V6P957_PENDC</name>
<dbReference type="Pfam" id="PF00512">
    <property type="entry name" value="HisKA"/>
    <property type="match status" value="1"/>
</dbReference>
<dbReference type="InterPro" id="IPR050956">
    <property type="entry name" value="2C_system_His_kinase"/>
</dbReference>
<dbReference type="SMART" id="SM00388">
    <property type="entry name" value="HisKA"/>
    <property type="match status" value="1"/>
</dbReference>
<evidence type="ECO:0000259" key="7">
    <source>
        <dbReference type="PROSITE" id="PS50110"/>
    </source>
</evidence>
<dbReference type="Pfam" id="PF00072">
    <property type="entry name" value="Response_reg"/>
    <property type="match status" value="1"/>
</dbReference>
<dbReference type="PRINTS" id="PR00344">
    <property type="entry name" value="BCTRLSENSOR"/>
</dbReference>
<dbReference type="PANTHER" id="PTHR43719">
    <property type="entry name" value="TWO-COMPONENT HISTIDINE KINASE"/>
    <property type="match status" value="1"/>
</dbReference>
<dbReference type="InterPro" id="IPR001789">
    <property type="entry name" value="Sig_transdc_resp-reg_receiver"/>
</dbReference>
<dbReference type="FunFam" id="3.30.565.10:FF:000201">
    <property type="entry name" value="Sensor histidine kinase/response regulator, putative (AFU_orthologue AFUA_4G01020)"/>
    <property type="match status" value="1"/>
</dbReference>
<dbReference type="Gene3D" id="3.40.50.2300">
    <property type="match status" value="1"/>
</dbReference>
<dbReference type="InterPro" id="IPR011006">
    <property type="entry name" value="CheY-like_superfamily"/>
</dbReference>
<dbReference type="PROSITE" id="PS50109">
    <property type="entry name" value="HIS_KIN"/>
    <property type="match status" value="1"/>
</dbReference>
<dbReference type="InterPro" id="IPR003661">
    <property type="entry name" value="HisK_dim/P_dom"/>
</dbReference>
<keyword evidence="9" id="KW-1185">Reference proteome</keyword>
<dbReference type="InterPro" id="IPR005467">
    <property type="entry name" value="His_kinase_dom"/>
</dbReference>
<dbReference type="SUPFAM" id="SSF55781">
    <property type="entry name" value="GAF domain-like"/>
    <property type="match status" value="1"/>
</dbReference>
<dbReference type="SUPFAM" id="SSF55874">
    <property type="entry name" value="ATPase domain of HSP90 chaperone/DNA topoisomerase II/histidine kinase"/>
    <property type="match status" value="1"/>
</dbReference>
<comment type="caution">
    <text evidence="8">The sequence shown here is derived from an EMBL/GenBank/DDBJ whole genome shotgun (WGS) entry which is preliminary data.</text>
</comment>
<evidence type="ECO:0000256" key="5">
    <source>
        <dbReference type="SAM" id="MobiDB-lite"/>
    </source>
</evidence>
<proteinExistence type="predicted"/>
<evidence type="ECO:0000313" key="8">
    <source>
        <dbReference type="EMBL" id="OQD73549.1"/>
    </source>
</evidence>
<dbReference type="InterPro" id="IPR036097">
    <property type="entry name" value="HisK_dim/P_sf"/>
</dbReference>
<evidence type="ECO:0000256" key="3">
    <source>
        <dbReference type="ARBA" id="ARBA00022777"/>
    </source>
</evidence>
<accession>A0A1V6P957</accession>
<gene>
    <name evidence="8" type="ORF">PENDEC_c014G01177</name>
</gene>
<keyword evidence="2" id="KW-0808">Transferase</keyword>
<dbReference type="Pfam" id="PF01590">
    <property type="entry name" value="GAF"/>
    <property type="match status" value="1"/>
</dbReference>
<dbReference type="InterPro" id="IPR004358">
    <property type="entry name" value="Sig_transdc_His_kin-like_C"/>
</dbReference>
<feature type="domain" description="Response regulatory" evidence="7">
    <location>
        <begin position="1079"/>
        <end position="1199"/>
    </location>
</feature>
<feature type="region of interest" description="Disordered" evidence="5">
    <location>
        <begin position="361"/>
        <end position="380"/>
    </location>
</feature>
<evidence type="ECO:0000313" key="9">
    <source>
        <dbReference type="Proteomes" id="UP000191522"/>
    </source>
</evidence>
<dbReference type="FunFam" id="3.30.450.40:FF:000083">
    <property type="entry name" value="Sensor histidine kinase/response regulator, putative (AFU_orthologue AFUA_4G00660)"/>
    <property type="match status" value="1"/>
</dbReference>